<dbReference type="RefSeq" id="WP_408977772.1">
    <property type="nucleotide sequence ID" value="NZ_JBJUVG010000010.1"/>
</dbReference>
<dbReference type="EMBL" id="JBJUVG010000010">
    <property type="protein sequence ID" value="MFM9414157.1"/>
    <property type="molecule type" value="Genomic_DNA"/>
</dbReference>
<keyword evidence="2" id="KW-1185">Reference proteome</keyword>
<protein>
    <submittedName>
        <fullName evidence="1">Uncharacterized protein</fullName>
    </submittedName>
</protein>
<proteinExistence type="predicted"/>
<sequence>MAIAERELVDKTVEAALYQYGEKTDPQTLGAFKKKYWSKNNNTNDVRSMTYDMLLDFTHFYEISLKEALRIAGIDFPDLEGEEAAFLDLAEKVDEAVLPHIEASLKRILPECWEETVSLTPTKRVMEYIDRSTIPRRRHFQNQSLQTAWEDRTASTTLGTKDLPEIVRELNLTLSWILNTREPTGLYTDNSQVERILNLFILLQPYAKKTLLEALKAIQEVG</sequence>
<evidence type="ECO:0000313" key="2">
    <source>
        <dbReference type="Proteomes" id="UP001631949"/>
    </source>
</evidence>
<gene>
    <name evidence="1" type="ORF">ACKQTC_07230</name>
</gene>
<accession>A0ABW9H186</accession>
<name>A0ABW9H186_9FIRM</name>
<dbReference type="Proteomes" id="UP001631949">
    <property type="component" value="Unassembled WGS sequence"/>
</dbReference>
<evidence type="ECO:0000313" key="1">
    <source>
        <dbReference type="EMBL" id="MFM9414157.1"/>
    </source>
</evidence>
<comment type="caution">
    <text evidence="1">The sequence shown here is derived from an EMBL/GenBank/DDBJ whole genome shotgun (WGS) entry which is preliminary data.</text>
</comment>
<reference evidence="1 2" key="1">
    <citation type="journal article" date="2016" name="Int. J. Syst. Evol. Microbiol.">
        <title>Peptococcus simiae sp. nov., isolated from rhesus macaque faeces and emended description of the genus Peptococcus.</title>
        <authorList>
            <person name="Shkoporov A.N."/>
            <person name="Efimov B.A."/>
            <person name="Kondova I."/>
            <person name="Ouwerling B."/>
            <person name="Chaplin A.V."/>
            <person name="Shcherbakova V.A."/>
            <person name="Langermans J.A.M."/>
        </authorList>
    </citation>
    <scope>NUCLEOTIDE SEQUENCE [LARGE SCALE GENOMIC DNA]</scope>
    <source>
        <strain evidence="1 2">M108</strain>
    </source>
</reference>
<organism evidence="1 2">
    <name type="scientific">Peptococcus simiae</name>
    <dbReference type="NCBI Taxonomy" id="1643805"/>
    <lineage>
        <taxon>Bacteria</taxon>
        <taxon>Bacillati</taxon>
        <taxon>Bacillota</taxon>
        <taxon>Clostridia</taxon>
        <taxon>Eubacteriales</taxon>
        <taxon>Peptococcaceae</taxon>
        <taxon>Peptococcus</taxon>
    </lineage>
</organism>